<comment type="caution">
    <text evidence="2">The sequence shown here is derived from an EMBL/GenBank/DDBJ whole genome shotgun (WGS) entry which is preliminary data.</text>
</comment>
<feature type="compositionally biased region" description="Acidic residues" evidence="1">
    <location>
        <begin position="250"/>
        <end position="260"/>
    </location>
</feature>
<organism evidence="2 3">
    <name type="scientific">Marchantia polymorpha subsp. ruderalis</name>
    <dbReference type="NCBI Taxonomy" id="1480154"/>
    <lineage>
        <taxon>Eukaryota</taxon>
        <taxon>Viridiplantae</taxon>
        <taxon>Streptophyta</taxon>
        <taxon>Embryophyta</taxon>
        <taxon>Marchantiophyta</taxon>
        <taxon>Marchantiopsida</taxon>
        <taxon>Marchantiidae</taxon>
        <taxon>Marchantiales</taxon>
        <taxon>Marchantiaceae</taxon>
        <taxon>Marchantia</taxon>
    </lineage>
</organism>
<dbReference type="EMBL" id="LVLJ01003603">
    <property type="protein sequence ID" value="OAE20508.1"/>
    <property type="molecule type" value="Genomic_DNA"/>
</dbReference>
<accession>A0A176VHS4</accession>
<evidence type="ECO:0000256" key="1">
    <source>
        <dbReference type="SAM" id="MobiDB-lite"/>
    </source>
</evidence>
<gene>
    <name evidence="2" type="ORF">AXG93_948s1150</name>
</gene>
<evidence type="ECO:0000313" key="3">
    <source>
        <dbReference type="Proteomes" id="UP000077202"/>
    </source>
</evidence>
<feature type="region of interest" description="Disordered" evidence="1">
    <location>
        <begin position="335"/>
        <end position="356"/>
    </location>
</feature>
<proteinExistence type="predicted"/>
<keyword evidence="3" id="KW-1185">Reference proteome</keyword>
<feature type="region of interest" description="Disordered" evidence="1">
    <location>
        <begin position="245"/>
        <end position="321"/>
    </location>
</feature>
<dbReference type="Proteomes" id="UP000077202">
    <property type="component" value="Unassembled WGS sequence"/>
</dbReference>
<protein>
    <submittedName>
        <fullName evidence="2">Uncharacterized protein</fullName>
    </submittedName>
</protein>
<feature type="compositionally biased region" description="Polar residues" evidence="1">
    <location>
        <begin position="269"/>
        <end position="279"/>
    </location>
</feature>
<reference evidence="2" key="1">
    <citation type="submission" date="2016-03" db="EMBL/GenBank/DDBJ databases">
        <title>Mechanisms controlling the formation of the plant cell surface in tip-growing cells are functionally conserved among land plants.</title>
        <authorList>
            <person name="Honkanen S."/>
            <person name="Jones V.A."/>
            <person name="Morieri G."/>
            <person name="Champion C."/>
            <person name="Hetherington A.J."/>
            <person name="Kelly S."/>
            <person name="Saint-Marcoux D."/>
            <person name="Proust H."/>
            <person name="Prescott H."/>
            <person name="Dolan L."/>
        </authorList>
    </citation>
    <scope>NUCLEOTIDE SEQUENCE [LARGE SCALE GENOMIC DNA]</scope>
    <source>
        <tissue evidence="2">Whole gametophyte</tissue>
    </source>
</reference>
<dbReference type="AlphaFoldDB" id="A0A176VHS4"/>
<name>A0A176VHS4_MARPO</name>
<sequence>MEDDTPPPLPRTGQVDPVWREARDLGVVNQYGSNMEPTWDQPYLRDTMQGTLEATSYPADFRETLSSREQTAVYGDIDYDDSTFYGNMFEIGSPPDGDVARCFLNTPDCRCALVLLDAYNNEPNTGKVSFDPFEADLEGPPSRRPPGYACRGRQARRHIHVQASTIRQFPTPVIYPQGMPERVPNDEDEEALQLPWPISGRGGYAGESFEDEPPAPEFTGDHLEGYDDPLWDELYELGSEEQWGTQFDPFSEDDPIEDDPDWKAAQDLGASNQYGSNRNLQRDDRQETELVCFSNTGDRVGPSSEYECEIHGPDSPPRGLNPNPIPVIEVVSQEHDGVQLRPPRPGNTVCEPEGETSDAIRRSVEIYNRIQRAMNSSPESRPRQMDETSAPEIEDMHIDVGEPVEDNWAPMPGDILILRSCRYEIPWPGFDGKLEIYTDEPNERNAFVGRRVPSCAFETGDVVIRFGTYDRRWRFNQSTQVRVFQYRKDQMFLVARQISQTLYACDYRFTDPRAKGLHRVDHRFDPRRGDLIINRGVHFPFVWYVYWWDDGMPVRPSDLLVRAGYGENNTLSYADSYLYLRNPHDENWIFLAIQSPPSETIISTNRVETPRHHRRPGCQDHEAASLGLVPCGVHRTLKIHCEDSVSPQPAAENLSVMEPLSSA</sequence>
<evidence type="ECO:0000313" key="2">
    <source>
        <dbReference type="EMBL" id="OAE20508.1"/>
    </source>
</evidence>